<dbReference type="Proteomes" id="UP000029067">
    <property type="component" value="Unassembled WGS sequence"/>
</dbReference>
<keyword evidence="3" id="KW-1185">Reference proteome</keyword>
<dbReference type="AlphaFoldDB" id="A0A087APM4"/>
<protein>
    <submittedName>
        <fullName evidence="2">Transposase</fullName>
    </submittedName>
</protein>
<dbReference type="STRING" id="1688.BCUN_1887"/>
<dbReference type="InterPro" id="IPR029501">
    <property type="entry name" value="EndoU_bac"/>
</dbReference>
<comment type="caution">
    <text evidence="2">The sequence shown here is derived from an EMBL/GenBank/DDBJ whole genome shotgun (WGS) entry which is preliminary data.</text>
</comment>
<dbReference type="RefSeq" id="WP_081895646.1">
    <property type="nucleotide sequence ID" value="NZ_JGYV01000018.1"/>
</dbReference>
<dbReference type="GO" id="GO:0004519">
    <property type="term" value="F:endonuclease activity"/>
    <property type="evidence" value="ECO:0007669"/>
    <property type="project" value="InterPro"/>
</dbReference>
<dbReference type="OrthoDB" id="3231754at2"/>
<organism evidence="2 3">
    <name type="scientific">Bifidobacterium cuniculi</name>
    <dbReference type="NCBI Taxonomy" id="1688"/>
    <lineage>
        <taxon>Bacteria</taxon>
        <taxon>Bacillati</taxon>
        <taxon>Actinomycetota</taxon>
        <taxon>Actinomycetes</taxon>
        <taxon>Bifidobacteriales</taxon>
        <taxon>Bifidobacteriaceae</taxon>
        <taxon>Bifidobacterium</taxon>
    </lineage>
</organism>
<evidence type="ECO:0000313" key="3">
    <source>
        <dbReference type="Proteomes" id="UP000029067"/>
    </source>
</evidence>
<evidence type="ECO:0000259" key="1">
    <source>
        <dbReference type="Pfam" id="PF14436"/>
    </source>
</evidence>
<gene>
    <name evidence="2" type="ORF">BCUN_1887</name>
</gene>
<sequence length="178" mass="20254">MGSGESGAYYTSGGSTIIHHEAIIHAFDGNFTHNPRTGKAQRLRSGGHGQSSLDLLQRYGIQHHISKTYPNGVRVGSIEKTNYSRKRETGHAWFPSTWTTRDMVRAAEHVMQLKKNRYVPDGATMWGTWRGVRIGVKRRKGIVVSIFPDTHQLKQWIQGEHHVRYPTVETDYCQARIN</sequence>
<name>A0A087APM4_9BIFI</name>
<dbReference type="EMBL" id="JGYV01000018">
    <property type="protein sequence ID" value="KFI60724.1"/>
    <property type="molecule type" value="Genomic_DNA"/>
</dbReference>
<evidence type="ECO:0000313" key="2">
    <source>
        <dbReference type="EMBL" id="KFI60724.1"/>
    </source>
</evidence>
<dbReference type="Pfam" id="PF14436">
    <property type="entry name" value="EndoU_bacteria"/>
    <property type="match status" value="1"/>
</dbReference>
<reference evidence="2 3" key="1">
    <citation type="submission" date="2014-03" db="EMBL/GenBank/DDBJ databases">
        <title>Genomics of Bifidobacteria.</title>
        <authorList>
            <person name="Ventura M."/>
            <person name="Milani C."/>
            <person name="Lugli G.A."/>
        </authorList>
    </citation>
    <scope>NUCLEOTIDE SEQUENCE [LARGE SCALE GENOMIC DNA]</scope>
    <source>
        <strain evidence="2 3">LMG 10738</strain>
    </source>
</reference>
<dbReference type="eggNOG" id="COG3209">
    <property type="taxonomic scope" value="Bacteria"/>
</dbReference>
<proteinExistence type="predicted"/>
<feature type="domain" description="Bacterial EndoU nuclease" evidence="1">
    <location>
        <begin position="20"/>
        <end position="149"/>
    </location>
</feature>
<accession>A0A087APM4</accession>